<dbReference type="SUPFAM" id="SSF101473">
    <property type="entry name" value="DhaL-like"/>
    <property type="match status" value="1"/>
</dbReference>
<dbReference type="AlphaFoldDB" id="A0A2K1P7A1"/>
<gene>
    <name evidence="4" type="ORF">X927_07990</name>
</gene>
<accession>A0A2K1P7A1</accession>
<proteinExistence type="predicted"/>
<dbReference type="Gene3D" id="1.25.40.340">
    <property type="match status" value="1"/>
</dbReference>
<organism evidence="4 5">
    <name type="scientific">Petrotoga mexicana DSM 14811</name>
    <dbReference type="NCBI Taxonomy" id="1122954"/>
    <lineage>
        <taxon>Bacteria</taxon>
        <taxon>Thermotogati</taxon>
        <taxon>Thermotogota</taxon>
        <taxon>Thermotogae</taxon>
        <taxon>Petrotogales</taxon>
        <taxon>Petrotogaceae</taxon>
        <taxon>Petrotoga</taxon>
    </lineage>
</organism>
<dbReference type="GO" id="GO:0019563">
    <property type="term" value="P:glycerol catabolic process"/>
    <property type="evidence" value="ECO:0007669"/>
    <property type="project" value="TreeGrafter"/>
</dbReference>
<name>A0A2K1P7A1_9BACT</name>
<dbReference type="GO" id="GO:0005829">
    <property type="term" value="C:cytosol"/>
    <property type="evidence" value="ECO:0007669"/>
    <property type="project" value="TreeGrafter"/>
</dbReference>
<dbReference type="SMART" id="SM01120">
    <property type="entry name" value="Dak2"/>
    <property type="match status" value="1"/>
</dbReference>
<dbReference type="PROSITE" id="PS51480">
    <property type="entry name" value="DHAL"/>
    <property type="match status" value="1"/>
</dbReference>
<reference evidence="4 5" key="1">
    <citation type="submission" date="2013-12" db="EMBL/GenBank/DDBJ databases">
        <title>Comparative genomics of Petrotoga isolates.</title>
        <authorList>
            <person name="Nesbo C.L."/>
            <person name="Charchuk R."/>
            <person name="Chow K."/>
        </authorList>
    </citation>
    <scope>NUCLEOTIDE SEQUENCE [LARGE SCALE GENOMIC DNA]</scope>
    <source>
        <strain evidence="4 5">DSM 14811</strain>
    </source>
</reference>
<feature type="domain" description="DhaL" evidence="3">
    <location>
        <begin position="6"/>
        <end position="205"/>
    </location>
</feature>
<keyword evidence="2 4" id="KW-0418">Kinase</keyword>
<dbReference type="PANTHER" id="PTHR28629">
    <property type="entry name" value="TRIOKINASE/FMN CYCLASE"/>
    <property type="match status" value="1"/>
</dbReference>
<comment type="caution">
    <text evidence="4">The sequence shown here is derived from an EMBL/GenBank/DDBJ whole genome shotgun (WGS) entry which is preliminary data.</text>
</comment>
<evidence type="ECO:0000259" key="3">
    <source>
        <dbReference type="PROSITE" id="PS51480"/>
    </source>
</evidence>
<dbReference type="InterPro" id="IPR004007">
    <property type="entry name" value="DhaL_dom"/>
</dbReference>
<dbReference type="PANTHER" id="PTHR28629:SF4">
    <property type="entry name" value="TRIOKINASE_FMN CYCLASE"/>
    <property type="match status" value="1"/>
</dbReference>
<dbReference type="FunFam" id="1.25.40.340:FF:000002">
    <property type="entry name" value="Dihydroxyacetone kinase, L subunit"/>
    <property type="match status" value="1"/>
</dbReference>
<keyword evidence="5" id="KW-1185">Reference proteome</keyword>
<evidence type="ECO:0000313" key="4">
    <source>
        <dbReference type="EMBL" id="PNR98659.1"/>
    </source>
</evidence>
<dbReference type="InterPro" id="IPR036117">
    <property type="entry name" value="DhaL_dom_sf"/>
</dbReference>
<sequence length="212" mass="23063">MKVTSEKIKDIFIKIADVLIENKNYLTELDAAIGDADHGINMARGFKKVKEKIEDDSFKNNSDLVKTVAMTLISTVGGASGPLYGTAFLNISKIIPDSDFDIDSFIKIGETVIEGIQKLGKAQRGEKTMLDTIIPAVNALRESKVKGLSLERALEECKKAAEEGMKATIPLLATKGRASYLGERSKGHQDPGATSSYLIIKVIVDELISEME</sequence>
<dbReference type="NCBIfam" id="TIGR02365">
    <property type="entry name" value="dha_L_ycgS"/>
    <property type="match status" value="1"/>
</dbReference>
<dbReference type="InterPro" id="IPR012737">
    <property type="entry name" value="DhaK_L_YcgS"/>
</dbReference>
<evidence type="ECO:0000256" key="1">
    <source>
        <dbReference type="ARBA" id="ARBA00022679"/>
    </source>
</evidence>
<dbReference type="Proteomes" id="UP000236604">
    <property type="component" value="Unassembled WGS sequence"/>
</dbReference>
<dbReference type="InterPro" id="IPR050861">
    <property type="entry name" value="Dihydroxyacetone_Kinase"/>
</dbReference>
<evidence type="ECO:0000313" key="5">
    <source>
        <dbReference type="Proteomes" id="UP000236604"/>
    </source>
</evidence>
<dbReference type="Pfam" id="PF02734">
    <property type="entry name" value="Dak2"/>
    <property type="match status" value="1"/>
</dbReference>
<dbReference type="EMBL" id="AZRN01000033">
    <property type="protein sequence ID" value="PNR98659.1"/>
    <property type="molecule type" value="Genomic_DNA"/>
</dbReference>
<keyword evidence="1" id="KW-0808">Transferase</keyword>
<dbReference type="GO" id="GO:0004371">
    <property type="term" value="F:glycerone kinase activity"/>
    <property type="evidence" value="ECO:0007669"/>
    <property type="project" value="InterPro"/>
</dbReference>
<evidence type="ECO:0000256" key="2">
    <source>
        <dbReference type="ARBA" id="ARBA00022777"/>
    </source>
</evidence>
<protein>
    <submittedName>
        <fullName evidence="4">Dihydroxyacetone kinase subunit DhaL</fullName>
    </submittedName>
</protein>